<evidence type="ECO:0000313" key="7">
    <source>
        <dbReference type="Proteomes" id="UP000642553"/>
    </source>
</evidence>
<dbReference type="RefSeq" id="WP_022396278.1">
    <property type="nucleotide sequence ID" value="NZ_CP072036.1"/>
</dbReference>
<feature type="domain" description="YbhG-like alpha-helical hairpin" evidence="4">
    <location>
        <begin position="86"/>
        <end position="203"/>
    </location>
</feature>
<dbReference type="InterPro" id="IPR058636">
    <property type="entry name" value="Beta-barrel_YknX"/>
</dbReference>
<name>A0AAE6W226_9BACT</name>
<reference evidence="6" key="1">
    <citation type="submission" date="2018-05" db="EMBL/GenBank/DDBJ databases">
        <title>Complete genome sequnece of Akkermansia muciniphila EB-AMDK-40.</title>
        <authorList>
            <person name="Nam Y.-D."/>
            <person name="Chung W.-H."/>
            <person name="Park Y.S."/>
            <person name="Kang J."/>
        </authorList>
    </citation>
    <scope>NUCLEOTIDE SEQUENCE</scope>
    <source>
        <strain evidence="6">EB-AMDK-40</strain>
    </source>
</reference>
<dbReference type="PANTHER" id="PTHR32347">
    <property type="entry name" value="EFFLUX SYSTEM COMPONENT YKNX-RELATED"/>
    <property type="match status" value="1"/>
</dbReference>
<organism evidence="6 7">
    <name type="scientific">Akkermansia massiliensis</name>
    <dbReference type="NCBI Taxonomy" id="2927224"/>
    <lineage>
        <taxon>Bacteria</taxon>
        <taxon>Pseudomonadati</taxon>
        <taxon>Verrucomicrobiota</taxon>
        <taxon>Verrucomicrobiia</taxon>
        <taxon>Verrucomicrobiales</taxon>
        <taxon>Akkermansiaceae</taxon>
        <taxon>Akkermansia</taxon>
    </lineage>
</organism>
<dbReference type="InterPro" id="IPR059052">
    <property type="entry name" value="HH_YbhG-like"/>
</dbReference>
<proteinExistence type="predicted"/>
<evidence type="ECO:0000259" key="4">
    <source>
        <dbReference type="Pfam" id="PF25881"/>
    </source>
</evidence>
<comment type="subcellular location">
    <subcellularLocation>
        <location evidence="1">Cell envelope</location>
    </subcellularLocation>
</comment>
<evidence type="ECO:0000313" key="6">
    <source>
        <dbReference type="EMBL" id="QHV63270.1"/>
    </source>
</evidence>
<keyword evidence="2 3" id="KW-0175">Coiled coil</keyword>
<dbReference type="Proteomes" id="UP000642553">
    <property type="component" value="Chromosome"/>
</dbReference>
<protein>
    <recommendedName>
        <fullName evidence="8">RND efflux pump membrane fusion protein barrel-sandwich domain-containing protein</fullName>
    </recommendedName>
</protein>
<dbReference type="EMBL" id="CP029701">
    <property type="protein sequence ID" value="QHV63270.1"/>
    <property type="molecule type" value="Genomic_DNA"/>
</dbReference>
<dbReference type="AlphaFoldDB" id="A0AAE6W226"/>
<dbReference type="InterPro" id="IPR050465">
    <property type="entry name" value="UPF0194_transport"/>
</dbReference>
<feature type="coiled-coil region" evidence="3">
    <location>
        <begin position="177"/>
        <end position="204"/>
    </location>
</feature>
<dbReference type="Pfam" id="PF25990">
    <property type="entry name" value="Beta-barrel_YknX"/>
    <property type="match status" value="1"/>
</dbReference>
<evidence type="ECO:0000256" key="2">
    <source>
        <dbReference type="ARBA" id="ARBA00023054"/>
    </source>
</evidence>
<dbReference type="Gene3D" id="2.40.50.100">
    <property type="match status" value="1"/>
</dbReference>
<evidence type="ECO:0008006" key="8">
    <source>
        <dbReference type="Google" id="ProtNLM"/>
    </source>
</evidence>
<evidence type="ECO:0000256" key="3">
    <source>
        <dbReference type="SAM" id="Coils"/>
    </source>
</evidence>
<sequence length="340" mass="36995">MKKLVILLILLAAAGAAAWFIYREAPSGPEDKAVLYGNVDLRQVDLAFLISERIDSVLVDEGDTVVPGQKLATLETVRLQQAADEARQTAEAARQNYLRVKNGPRAEEIAQARANVQAAEATLNNAGVRSKRLVALAETKSISRQEADDAIASQQVAAANLDVARKQLELLLAGSRVEDIAQALAQYNQAKANLTIREQNLKDAVLYAPSNAVVRNRILEKGDMASPQKPVYNLSLNHTKWVRAYLTESQLGKVKPGFSATVHNDSFPDTDFKGTVGFISSVAEFTPKNVETPDLRTALVYEVRIIVDDPDNQLRLGAPATVTIPLDQNAGTQPPEQPRP</sequence>
<dbReference type="GO" id="GO:0042597">
    <property type="term" value="C:periplasmic space"/>
    <property type="evidence" value="ECO:0007669"/>
    <property type="project" value="UniProtKB-SubCell"/>
</dbReference>
<dbReference type="Gene3D" id="1.10.287.470">
    <property type="entry name" value="Helix hairpin bin"/>
    <property type="match status" value="1"/>
</dbReference>
<feature type="domain" description="YknX-like beta-barrel" evidence="5">
    <location>
        <begin position="242"/>
        <end position="324"/>
    </location>
</feature>
<accession>A0AAE6W226</accession>
<feature type="coiled-coil region" evidence="3">
    <location>
        <begin position="76"/>
        <end position="129"/>
    </location>
</feature>
<dbReference type="Pfam" id="PF25881">
    <property type="entry name" value="HH_YBHG"/>
    <property type="match status" value="1"/>
</dbReference>
<evidence type="ECO:0000259" key="5">
    <source>
        <dbReference type="Pfam" id="PF25990"/>
    </source>
</evidence>
<dbReference type="Gene3D" id="2.40.30.170">
    <property type="match status" value="1"/>
</dbReference>
<evidence type="ECO:0000256" key="1">
    <source>
        <dbReference type="ARBA" id="ARBA00004196"/>
    </source>
</evidence>
<gene>
    <name evidence="6" type="ORF">DMI76_07810</name>
</gene>
<dbReference type="PANTHER" id="PTHR32347:SF29">
    <property type="entry name" value="UPF0194 MEMBRANE PROTEIN YBHG"/>
    <property type="match status" value="1"/>
</dbReference>
<dbReference type="SUPFAM" id="SSF111369">
    <property type="entry name" value="HlyD-like secretion proteins"/>
    <property type="match status" value="3"/>
</dbReference>